<feature type="transmembrane region" description="Helical" evidence="1">
    <location>
        <begin position="47"/>
        <end position="66"/>
    </location>
</feature>
<accession>A0A923NML3</accession>
<keyword evidence="1" id="KW-1133">Transmembrane helix</keyword>
<reference evidence="2" key="1">
    <citation type="submission" date="2020-08" db="EMBL/GenBank/DDBJ databases">
        <title>Genome public.</title>
        <authorList>
            <person name="Liu C."/>
            <person name="Sun Q."/>
        </authorList>
    </citation>
    <scope>NUCLEOTIDE SEQUENCE</scope>
    <source>
        <strain evidence="2">BX12</strain>
    </source>
</reference>
<evidence type="ECO:0000313" key="3">
    <source>
        <dbReference type="Proteomes" id="UP000602647"/>
    </source>
</evidence>
<name>A0A923NML3_9FIRM</name>
<proteinExistence type="predicted"/>
<organism evidence="2 3">
    <name type="scientific">Zhenpiania hominis</name>
    <dbReference type="NCBI Taxonomy" id="2763644"/>
    <lineage>
        <taxon>Bacteria</taxon>
        <taxon>Bacillati</taxon>
        <taxon>Bacillota</taxon>
        <taxon>Clostridia</taxon>
        <taxon>Peptostreptococcales</taxon>
        <taxon>Anaerovoracaceae</taxon>
        <taxon>Zhenpiania</taxon>
    </lineage>
</organism>
<protein>
    <submittedName>
        <fullName evidence="2">Uncharacterized protein</fullName>
    </submittedName>
</protein>
<dbReference type="RefSeq" id="WP_187302875.1">
    <property type="nucleotide sequence ID" value="NZ_CBCTON010000030.1"/>
</dbReference>
<evidence type="ECO:0000313" key="2">
    <source>
        <dbReference type="EMBL" id="MBC6679774.1"/>
    </source>
</evidence>
<feature type="transmembrane region" description="Helical" evidence="1">
    <location>
        <begin position="138"/>
        <end position="156"/>
    </location>
</feature>
<dbReference type="EMBL" id="JACRYT010000006">
    <property type="protein sequence ID" value="MBC6679774.1"/>
    <property type="molecule type" value="Genomic_DNA"/>
</dbReference>
<gene>
    <name evidence="2" type="ORF">H9L42_08030</name>
</gene>
<dbReference type="Proteomes" id="UP000602647">
    <property type="component" value="Unassembled WGS sequence"/>
</dbReference>
<dbReference type="AlphaFoldDB" id="A0A923NML3"/>
<keyword evidence="1" id="KW-0472">Membrane</keyword>
<keyword evidence="3" id="KW-1185">Reference proteome</keyword>
<keyword evidence="1" id="KW-0812">Transmembrane</keyword>
<dbReference type="InterPro" id="IPR045407">
    <property type="entry name" value="DUF6512"/>
</dbReference>
<dbReference type="Pfam" id="PF20122">
    <property type="entry name" value="DUF6512"/>
    <property type="match status" value="1"/>
</dbReference>
<feature type="transmembrane region" description="Helical" evidence="1">
    <location>
        <begin position="78"/>
        <end position="98"/>
    </location>
</feature>
<comment type="caution">
    <text evidence="2">The sequence shown here is derived from an EMBL/GenBank/DDBJ whole genome shotgun (WGS) entry which is preliminary data.</text>
</comment>
<sequence length="174" mass="19374">MNIKKWHIAGAFFTIVFGSLDHFFYHWSGEHPLVAAFSAVNESTWEHLKLLAAPVLLFSIFESIAYGRFRGGFLPAKVLSLILGMAAIILIFYGYTAAAGTHYLWADIATFFIAAALTWFLSYFLMKKENCAGIGVQLISRVLLAAVLVSFLLFTVDPPHIFLFEDPVTGQYGL</sequence>
<feature type="transmembrane region" description="Helical" evidence="1">
    <location>
        <begin position="7"/>
        <end position="27"/>
    </location>
</feature>
<evidence type="ECO:0000256" key="1">
    <source>
        <dbReference type="SAM" id="Phobius"/>
    </source>
</evidence>
<feature type="transmembrane region" description="Helical" evidence="1">
    <location>
        <begin position="104"/>
        <end position="126"/>
    </location>
</feature>